<organism evidence="11 12">
    <name type="scientific">Blastopirellula marina</name>
    <dbReference type="NCBI Taxonomy" id="124"/>
    <lineage>
        <taxon>Bacteria</taxon>
        <taxon>Pseudomonadati</taxon>
        <taxon>Planctomycetota</taxon>
        <taxon>Planctomycetia</taxon>
        <taxon>Pirellulales</taxon>
        <taxon>Pirellulaceae</taxon>
        <taxon>Blastopirellula</taxon>
    </lineage>
</organism>
<keyword evidence="5 9" id="KW-0808">Transferase</keyword>
<dbReference type="GO" id="GO:0009098">
    <property type="term" value="P:L-leucine biosynthetic process"/>
    <property type="evidence" value="ECO:0007669"/>
    <property type="project" value="InterPro"/>
</dbReference>
<dbReference type="InterPro" id="IPR036230">
    <property type="entry name" value="LeuA_allosteric_dom_sf"/>
</dbReference>
<dbReference type="Pfam" id="PF00682">
    <property type="entry name" value="HMGL-like"/>
    <property type="match status" value="1"/>
</dbReference>
<dbReference type="GO" id="GO:0003852">
    <property type="term" value="F:2-isopropylmalate synthase activity"/>
    <property type="evidence" value="ECO:0007669"/>
    <property type="project" value="InterPro"/>
</dbReference>
<dbReference type="InterPro" id="IPR002034">
    <property type="entry name" value="AIPM/Hcit_synth_CS"/>
</dbReference>
<feature type="domain" description="Pyruvate carboxyltransferase" evidence="10">
    <location>
        <begin position="4"/>
        <end position="273"/>
    </location>
</feature>
<dbReference type="PROSITE" id="PS50991">
    <property type="entry name" value="PYR_CT"/>
    <property type="match status" value="1"/>
</dbReference>
<dbReference type="Gene3D" id="1.10.238.260">
    <property type="match status" value="1"/>
</dbReference>
<evidence type="ECO:0000256" key="9">
    <source>
        <dbReference type="RuleBase" id="RU003523"/>
    </source>
</evidence>
<comment type="catalytic activity">
    <reaction evidence="7">
        <text>pyruvate + acetyl-CoA + H2O = (3R)-citramalate + CoA + H(+)</text>
        <dbReference type="Rhea" id="RHEA:19045"/>
        <dbReference type="ChEBI" id="CHEBI:15361"/>
        <dbReference type="ChEBI" id="CHEBI:15377"/>
        <dbReference type="ChEBI" id="CHEBI:15378"/>
        <dbReference type="ChEBI" id="CHEBI:30934"/>
        <dbReference type="ChEBI" id="CHEBI:57287"/>
        <dbReference type="ChEBI" id="CHEBI:57288"/>
        <dbReference type="EC" id="2.3.3.21"/>
    </reaction>
</comment>
<dbReference type="Gene3D" id="3.30.160.270">
    <property type="match status" value="1"/>
</dbReference>
<dbReference type="Gene3D" id="3.20.20.70">
    <property type="entry name" value="Aldolase class I"/>
    <property type="match status" value="1"/>
</dbReference>
<dbReference type="EMBL" id="PUIB01000003">
    <property type="protein sequence ID" value="PQO42658.1"/>
    <property type="molecule type" value="Genomic_DNA"/>
</dbReference>
<accession>A0A2S8GDW8</accession>
<reference evidence="11 12" key="1">
    <citation type="submission" date="2018-02" db="EMBL/GenBank/DDBJ databases">
        <title>Comparative genomes isolates from brazilian mangrove.</title>
        <authorList>
            <person name="Araujo J.E."/>
            <person name="Taketani R.G."/>
            <person name="Silva M.C.P."/>
            <person name="Loureco M.V."/>
            <person name="Andreote F.D."/>
        </authorList>
    </citation>
    <scope>NUCLEOTIDE SEQUENCE [LARGE SCALE GENOMIC DNA]</scope>
    <source>
        <strain evidence="11 12">NAP PRIS-MGV</strain>
    </source>
</reference>
<dbReference type="SUPFAM" id="SSF110921">
    <property type="entry name" value="2-isopropylmalate synthase LeuA, allosteric (dimerisation) domain"/>
    <property type="match status" value="1"/>
</dbReference>
<dbReference type="AlphaFoldDB" id="A0A2S8GDW8"/>
<evidence type="ECO:0000256" key="5">
    <source>
        <dbReference type="ARBA" id="ARBA00022679"/>
    </source>
</evidence>
<dbReference type="PROSITE" id="PS00815">
    <property type="entry name" value="AIPM_HOMOCIT_SYNTH_1"/>
    <property type="match status" value="1"/>
</dbReference>
<dbReference type="InterPro" id="IPR013709">
    <property type="entry name" value="2-isopropylmalate_synth_dimer"/>
</dbReference>
<dbReference type="GO" id="GO:0043714">
    <property type="term" value="F:(R)-citramalate synthase activity"/>
    <property type="evidence" value="ECO:0007669"/>
    <property type="project" value="UniProtKB-UniRule"/>
</dbReference>
<evidence type="ECO:0000256" key="1">
    <source>
        <dbReference type="ARBA" id="ARBA00004743"/>
    </source>
</evidence>
<proteinExistence type="inferred from homology"/>
<gene>
    <name evidence="11" type="ORF">C5Y98_02125</name>
</gene>
<dbReference type="PANTHER" id="PTHR43538">
    <property type="entry name" value="ALPHA-IPM SYNTHASE/HOMOCITRATE SYNTHASE"/>
    <property type="match status" value="1"/>
</dbReference>
<dbReference type="NCBIfam" id="TIGR00977">
    <property type="entry name" value="citramal_synth"/>
    <property type="match status" value="1"/>
</dbReference>
<dbReference type="InterPro" id="IPR000891">
    <property type="entry name" value="PYR_CT"/>
</dbReference>
<dbReference type="GO" id="GO:0009097">
    <property type="term" value="P:isoleucine biosynthetic process"/>
    <property type="evidence" value="ECO:0007669"/>
    <property type="project" value="UniProtKB-UniRule"/>
</dbReference>
<dbReference type="PANTHER" id="PTHR43538:SF1">
    <property type="entry name" value="(R)-CITRAMALATE SYNTHASE"/>
    <property type="match status" value="1"/>
</dbReference>
<keyword evidence="4" id="KW-0412">Isoleucine biosynthesis</keyword>
<dbReference type="InterPro" id="IPR013785">
    <property type="entry name" value="Aldolase_TIM"/>
</dbReference>
<dbReference type="EC" id="2.3.3.21" evidence="8"/>
<dbReference type="Proteomes" id="UP000239388">
    <property type="component" value="Unassembled WGS sequence"/>
</dbReference>
<evidence type="ECO:0000313" key="12">
    <source>
        <dbReference type="Proteomes" id="UP000239388"/>
    </source>
</evidence>
<dbReference type="InterPro" id="IPR054691">
    <property type="entry name" value="LeuA/HCS_post-cat"/>
</dbReference>
<dbReference type="RefSeq" id="WP_105351164.1">
    <property type="nucleotide sequence ID" value="NZ_PUIB01000003.1"/>
</dbReference>
<evidence type="ECO:0000256" key="7">
    <source>
        <dbReference type="ARBA" id="ARBA00048263"/>
    </source>
</evidence>
<dbReference type="SUPFAM" id="SSF51569">
    <property type="entry name" value="Aldolase"/>
    <property type="match status" value="1"/>
</dbReference>
<evidence type="ECO:0000313" key="11">
    <source>
        <dbReference type="EMBL" id="PQO42658.1"/>
    </source>
</evidence>
<evidence type="ECO:0000256" key="8">
    <source>
        <dbReference type="NCBIfam" id="TIGR00977"/>
    </source>
</evidence>
<evidence type="ECO:0000256" key="2">
    <source>
        <dbReference type="ARBA" id="ARBA00006154"/>
    </source>
</evidence>
<dbReference type="CDD" id="cd07941">
    <property type="entry name" value="DRE_TIM_LeuA3"/>
    <property type="match status" value="1"/>
</dbReference>
<keyword evidence="6" id="KW-0100">Branched-chain amino acid biosynthesis</keyword>
<dbReference type="InterPro" id="IPR005675">
    <property type="entry name" value="Citramal_synthase"/>
</dbReference>
<dbReference type="UniPathway" id="UPA00047">
    <property type="reaction ID" value="UER00066"/>
</dbReference>
<dbReference type="Pfam" id="PF08502">
    <property type="entry name" value="LeuA_dimer"/>
    <property type="match status" value="1"/>
</dbReference>
<sequence>MKKIEIYDTTLRDGAQGEGVSFSLQDKLAITQRLDEIGVDFIEGGYPLSNEKDAEYFRRVQDMELKQIKVCAFGMTRRKGMEAKDDPGMQALLNSGAPVVTIVGKTHDFHVTDVLRVSLEENLAMISDSIGLMVAEGREAIYDAEHFFDGWKANPDYAAQTIQAAAKAGARMVVLCDTNGGSLPEEVAQLVQAALAALAEYNVPVGIHTHNDGDLAVANALAAVDAGALQIQGTINGFGERCGNADLISCVANLALKKKGYEVLGGDGLDHLTELSRFVYDTANVNRRNNQAFVGQSAFAHKGGMHVHAVNRAASSYEHISPELVGNERRVLVSELSGRSNIMALTTKMNIEQDREVMDKILARVVELENKGYQFEAAEASFELLVRKILGTFTPHFETLKYHVEIEDFVDRQDMQLTTEATIKLNVNGQQKHEVGEGDGPIDALSAALRKALDVAFPNLKRMKLVDYKVRVVNSEAGTAARTRVQIECSDEHDVWGTIGVSENIIQASWKALVDAVEYKLHKDESAAGTSADKEVAATN</sequence>
<evidence type="ECO:0000256" key="3">
    <source>
        <dbReference type="ARBA" id="ARBA00022605"/>
    </source>
</evidence>
<evidence type="ECO:0000256" key="6">
    <source>
        <dbReference type="ARBA" id="ARBA00023304"/>
    </source>
</evidence>
<comment type="pathway">
    <text evidence="1">Amino-acid biosynthesis; L-isoleucine biosynthesis; 2-oxobutanoate from pyruvate: step 1/3.</text>
</comment>
<evidence type="ECO:0000256" key="4">
    <source>
        <dbReference type="ARBA" id="ARBA00022624"/>
    </source>
</evidence>
<evidence type="ECO:0000259" key="10">
    <source>
        <dbReference type="PROSITE" id="PS50991"/>
    </source>
</evidence>
<comment type="similarity">
    <text evidence="2 9">Belongs to the alpha-IPM synthase/homocitrate synthase family.</text>
</comment>
<dbReference type="OrthoDB" id="9804858at2"/>
<dbReference type="SMART" id="SM00917">
    <property type="entry name" value="LeuA_dimer"/>
    <property type="match status" value="1"/>
</dbReference>
<dbReference type="Pfam" id="PF22617">
    <property type="entry name" value="HCS_D2"/>
    <property type="match status" value="1"/>
</dbReference>
<protein>
    <recommendedName>
        <fullName evidence="8">Citramalate synthase</fullName>
        <ecNumber evidence="8">2.3.3.21</ecNumber>
    </recommendedName>
</protein>
<name>A0A2S8GDW8_9BACT</name>
<comment type="caution">
    <text evidence="11">The sequence shown here is derived from an EMBL/GenBank/DDBJ whole genome shotgun (WGS) entry which is preliminary data.</text>
</comment>
<keyword evidence="3" id="KW-0028">Amino-acid biosynthesis</keyword>